<dbReference type="Proteomes" id="UP000283530">
    <property type="component" value="Unassembled WGS sequence"/>
</dbReference>
<keyword evidence="6" id="KW-0808">Transferase</keyword>
<evidence type="ECO:0000256" key="1">
    <source>
        <dbReference type="ARBA" id="ARBA00022729"/>
    </source>
</evidence>
<dbReference type="Pfam" id="PF01453">
    <property type="entry name" value="B_lectin"/>
    <property type="match status" value="1"/>
</dbReference>
<evidence type="ECO:0000313" key="6">
    <source>
        <dbReference type="EMBL" id="RWR90121.1"/>
    </source>
</evidence>
<evidence type="ECO:0000313" key="7">
    <source>
        <dbReference type="Proteomes" id="UP000283530"/>
    </source>
</evidence>
<dbReference type="Gene3D" id="1.10.510.10">
    <property type="entry name" value="Transferase(Phosphotransferase) domain 1"/>
    <property type="match status" value="1"/>
</dbReference>
<keyword evidence="1 3" id="KW-0732">Signal</keyword>
<name>A0A3S3P012_9MAGN</name>
<dbReference type="InterPro" id="IPR036426">
    <property type="entry name" value="Bulb-type_lectin_dom_sf"/>
</dbReference>
<dbReference type="SMART" id="SM00108">
    <property type="entry name" value="B_lectin"/>
    <property type="match status" value="1"/>
</dbReference>
<evidence type="ECO:0000259" key="5">
    <source>
        <dbReference type="PROSITE" id="PS50948"/>
    </source>
</evidence>
<gene>
    <name evidence="6" type="ORF">CKAN_01920200</name>
</gene>
<dbReference type="PANTHER" id="PTHR47976">
    <property type="entry name" value="G-TYPE LECTIN S-RECEPTOR-LIKE SERINE/THREONINE-PROTEIN KINASE SD2-5"/>
    <property type="match status" value="1"/>
</dbReference>
<keyword evidence="7" id="KW-1185">Reference proteome</keyword>
<dbReference type="SUPFAM" id="SSF51110">
    <property type="entry name" value="alpha-D-mannose-specific plant lectins"/>
    <property type="match status" value="1"/>
</dbReference>
<feature type="domain" description="Apple" evidence="5">
    <location>
        <begin position="327"/>
        <end position="408"/>
    </location>
</feature>
<accession>A0A3S3P012</accession>
<dbReference type="CDD" id="cd00028">
    <property type="entry name" value="B_lectin"/>
    <property type="match status" value="1"/>
</dbReference>
<reference evidence="6 7" key="1">
    <citation type="journal article" date="2019" name="Nat. Plants">
        <title>Stout camphor tree genome fills gaps in understanding of flowering plant genome evolution.</title>
        <authorList>
            <person name="Chaw S.M."/>
            <person name="Liu Y.C."/>
            <person name="Wu Y.W."/>
            <person name="Wang H.Y."/>
            <person name="Lin C.I."/>
            <person name="Wu C.S."/>
            <person name="Ke H.M."/>
            <person name="Chang L.Y."/>
            <person name="Hsu C.Y."/>
            <person name="Yang H.T."/>
            <person name="Sudianto E."/>
            <person name="Hsu M.H."/>
            <person name="Wu K.P."/>
            <person name="Wang L.N."/>
            <person name="Leebens-Mack J.H."/>
            <person name="Tsai I.J."/>
        </authorList>
    </citation>
    <scope>NUCLEOTIDE SEQUENCE [LARGE SCALE GENOMIC DNA]</scope>
    <source>
        <strain evidence="7">cv. Chaw 1501</strain>
        <tissue evidence="6">Young leaves</tissue>
    </source>
</reference>
<evidence type="ECO:0000256" key="2">
    <source>
        <dbReference type="SAM" id="Phobius"/>
    </source>
</evidence>
<sequence>MDTIFSSFSATIFFFFYALLLIPSSSGRIFNEFIFPNFTATNLLFVDNSGAFLSSPNATFTASICNPSSQSNFYLCVIHSKSNTIIWSANRDSPISNSDSMTLTQNGITITRSNGSLAWSTPPSPSPVSALRLLENGNLMLLDRYNASMWQSFDYPTDTVVMGQPIYVGRMLRSPVSDSDLSTGDYRFYVTSEDAVLQWEGQEYWKLSMEKRAFKDSNLEISFMEMNRSGLYLFNGNGSVVVWQMIFSSSSSDFGFAKLDDKGRFNVFLFSGASQNSEFTAPAVDCGLPNTCGKMGSVQRWAGLHLSKRFPGFHHRSWRLRSDSNSSSYSYMELADGTQYFANKFSNPTISRSDLNTCRDLCSENCSCFGFFYASSSASCYLLRNQLGSVFTSSSNSDKDEKGYVKTVVNGSPTEATNSANLEQNSGGSLPIWALILIPCAVVFFLVILSSAAFLWWRRRQMHEQGKYLELADPRLEGRVASEQVEKLVRIALCCVHEEPMLRPSMATVVAMLEGGLPLGEPRVESLNFLRFYGRRFTEPAMGEGGGENGFLYRVGTTSLTSSSSGTHAAWSYLSSQVVSGPR</sequence>
<dbReference type="Gene3D" id="2.90.10.30">
    <property type="match status" value="1"/>
</dbReference>
<dbReference type="GO" id="GO:0016740">
    <property type="term" value="F:transferase activity"/>
    <property type="evidence" value="ECO:0007669"/>
    <property type="project" value="UniProtKB-KW"/>
</dbReference>
<keyword evidence="2" id="KW-0472">Membrane</keyword>
<evidence type="ECO:0000259" key="4">
    <source>
        <dbReference type="PROSITE" id="PS50927"/>
    </source>
</evidence>
<protein>
    <submittedName>
        <fullName evidence="6">Glycosyl transferase, family 51</fullName>
    </submittedName>
</protein>
<proteinExistence type="predicted"/>
<feature type="domain" description="Bulb-type lectin" evidence="4">
    <location>
        <begin position="37"/>
        <end position="154"/>
    </location>
</feature>
<dbReference type="PROSITE" id="PS50927">
    <property type="entry name" value="BULB_LECTIN"/>
    <property type="match status" value="1"/>
</dbReference>
<dbReference type="FunFam" id="2.90.10.10:FF:000023">
    <property type="entry name" value="G-type lectin S-receptor-like serine/threonine-protein kinase"/>
    <property type="match status" value="1"/>
</dbReference>
<keyword evidence="2" id="KW-0812">Transmembrane</keyword>
<keyword evidence="2" id="KW-1133">Transmembrane helix</keyword>
<dbReference type="PANTHER" id="PTHR47976:SF60">
    <property type="entry name" value="RECEPTOR-LIKE SERINE_THREONINE-PROTEIN KINASE"/>
    <property type="match status" value="1"/>
</dbReference>
<dbReference type="InterPro" id="IPR051343">
    <property type="entry name" value="G-type_lectin_kinases/EP1-like"/>
</dbReference>
<comment type="caution">
    <text evidence="6">The sequence shown here is derived from an EMBL/GenBank/DDBJ whole genome shotgun (WGS) entry which is preliminary data.</text>
</comment>
<dbReference type="PROSITE" id="PS50948">
    <property type="entry name" value="PAN"/>
    <property type="match status" value="1"/>
</dbReference>
<dbReference type="InterPro" id="IPR003609">
    <property type="entry name" value="Pan_app"/>
</dbReference>
<dbReference type="AlphaFoldDB" id="A0A3S3P012"/>
<organism evidence="6 7">
    <name type="scientific">Cinnamomum micranthum f. kanehirae</name>
    <dbReference type="NCBI Taxonomy" id="337451"/>
    <lineage>
        <taxon>Eukaryota</taxon>
        <taxon>Viridiplantae</taxon>
        <taxon>Streptophyta</taxon>
        <taxon>Embryophyta</taxon>
        <taxon>Tracheophyta</taxon>
        <taxon>Spermatophyta</taxon>
        <taxon>Magnoliopsida</taxon>
        <taxon>Magnoliidae</taxon>
        <taxon>Laurales</taxon>
        <taxon>Lauraceae</taxon>
        <taxon>Cinnamomum</taxon>
    </lineage>
</organism>
<feature type="signal peptide" evidence="3">
    <location>
        <begin position="1"/>
        <end position="27"/>
    </location>
</feature>
<dbReference type="STRING" id="337451.A0A3S3P012"/>
<dbReference type="EMBL" id="QPKB01000008">
    <property type="protein sequence ID" value="RWR90121.1"/>
    <property type="molecule type" value="Genomic_DNA"/>
</dbReference>
<feature type="transmembrane region" description="Helical" evidence="2">
    <location>
        <begin position="432"/>
        <end position="457"/>
    </location>
</feature>
<dbReference type="InterPro" id="IPR001480">
    <property type="entry name" value="Bulb-type_lectin_dom"/>
</dbReference>
<dbReference type="OrthoDB" id="1530339at2759"/>
<evidence type="ECO:0000256" key="3">
    <source>
        <dbReference type="SAM" id="SignalP"/>
    </source>
</evidence>
<feature type="chain" id="PRO_5018570241" evidence="3">
    <location>
        <begin position="28"/>
        <end position="583"/>
    </location>
</feature>